<dbReference type="OrthoDB" id="7064009at2"/>
<keyword evidence="2" id="KW-0560">Oxidoreductase</keyword>
<dbReference type="Proteomes" id="UP000467236">
    <property type="component" value="Chromosome"/>
</dbReference>
<dbReference type="PRINTS" id="PR00081">
    <property type="entry name" value="GDHRDH"/>
</dbReference>
<dbReference type="InterPro" id="IPR002347">
    <property type="entry name" value="SDR_fam"/>
</dbReference>
<dbReference type="FunFam" id="3.40.50.720:FF:000084">
    <property type="entry name" value="Short-chain dehydrogenase reductase"/>
    <property type="match status" value="1"/>
</dbReference>
<dbReference type="NCBIfam" id="NF009466">
    <property type="entry name" value="PRK12826.1-2"/>
    <property type="match status" value="1"/>
</dbReference>
<dbReference type="EMBL" id="AP022575">
    <property type="protein sequence ID" value="BBX76167.1"/>
    <property type="molecule type" value="Genomic_DNA"/>
</dbReference>
<dbReference type="InterPro" id="IPR036291">
    <property type="entry name" value="NAD(P)-bd_dom_sf"/>
</dbReference>
<dbReference type="SUPFAM" id="SSF51735">
    <property type="entry name" value="NAD(P)-binding Rossmann-fold domains"/>
    <property type="match status" value="1"/>
</dbReference>
<dbReference type="NCBIfam" id="NF005559">
    <property type="entry name" value="PRK07231.1"/>
    <property type="match status" value="1"/>
</dbReference>
<protein>
    <submittedName>
        <fullName evidence="3">Short chain dehydrogenase</fullName>
    </submittedName>
</protein>
<dbReference type="PANTHER" id="PTHR24321">
    <property type="entry name" value="DEHYDROGENASES, SHORT CHAIN"/>
    <property type="match status" value="1"/>
</dbReference>
<dbReference type="PANTHER" id="PTHR24321:SF8">
    <property type="entry name" value="ESTRADIOL 17-BETA-DEHYDROGENASE 8-RELATED"/>
    <property type="match status" value="1"/>
</dbReference>
<dbReference type="PRINTS" id="PR00080">
    <property type="entry name" value="SDRFAMILY"/>
</dbReference>
<dbReference type="AlphaFoldDB" id="A0A7I7MWA9"/>
<organism evidence="3 4">
    <name type="scientific">Mycobacterium shinjukuense</name>
    <dbReference type="NCBI Taxonomy" id="398694"/>
    <lineage>
        <taxon>Bacteria</taxon>
        <taxon>Bacillati</taxon>
        <taxon>Actinomycetota</taxon>
        <taxon>Actinomycetes</taxon>
        <taxon>Mycobacteriales</taxon>
        <taxon>Mycobacteriaceae</taxon>
        <taxon>Mycobacterium</taxon>
    </lineage>
</organism>
<dbReference type="Gene3D" id="3.40.50.720">
    <property type="entry name" value="NAD(P)-binding Rossmann-like Domain"/>
    <property type="match status" value="1"/>
</dbReference>
<dbReference type="CDD" id="cd05233">
    <property type="entry name" value="SDR_c"/>
    <property type="match status" value="1"/>
</dbReference>
<evidence type="ECO:0000313" key="4">
    <source>
        <dbReference type="Proteomes" id="UP000467236"/>
    </source>
</evidence>
<keyword evidence="4" id="KW-1185">Reference proteome</keyword>
<comment type="similarity">
    <text evidence="1">Belongs to the short-chain dehydrogenases/reductases (SDR) family.</text>
</comment>
<dbReference type="PROSITE" id="PS00061">
    <property type="entry name" value="ADH_SHORT"/>
    <property type="match status" value="1"/>
</dbReference>
<evidence type="ECO:0000256" key="1">
    <source>
        <dbReference type="ARBA" id="ARBA00006484"/>
    </source>
</evidence>
<dbReference type="Pfam" id="PF13561">
    <property type="entry name" value="adh_short_C2"/>
    <property type="match status" value="1"/>
</dbReference>
<evidence type="ECO:0000256" key="2">
    <source>
        <dbReference type="ARBA" id="ARBA00023002"/>
    </source>
</evidence>
<dbReference type="KEGG" id="mshj:MSHI_40730"/>
<accession>A0A7I7MWA9</accession>
<reference evidence="3 4" key="1">
    <citation type="journal article" date="2019" name="Emerg. Microbes Infect.">
        <title>Comprehensive subspecies identification of 175 nontuberculous mycobacteria species based on 7547 genomic profiles.</title>
        <authorList>
            <person name="Matsumoto Y."/>
            <person name="Kinjo T."/>
            <person name="Motooka D."/>
            <person name="Nabeya D."/>
            <person name="Jung N."/>
            <person name="Uechi K."/>
            <person name="Horii T."/>
            <person name="Iida T."/>
            <person name="Fujita J."/>
            <person name="Nakamura S."/>
        </authorList>
    </citation>
    <scope>NUCLEOTIDE SEQUENCE [LARGE SCALE GENOMIC DNA]</scope>
    <source>
        <strain evidence="3 4">JCM 14233</strain>
    </source>
</reference>
<name>A0A7I7MWA9_9MYCO</name>
<proteinExistence type="inferred from homology"/>
<dbReference type="InterPro" id="IPR020904">
    <property type="entry name" value="Sc_DH/Rdtase_CS"/>
</dbReference>
<dbReference type="RefSeq" id="WP_083050083.1">
    <property type="nucleotide sequence ID" value="NZ_AP022575.1"/>
</dbReference>
<gene>
    <name evidence="3" type="ORF">MSHI_40730</name>
</gene>
<dbReference type="GO" id="GO:0016491">
    <property type="term" value="F:oxidoreductase activity"/>
    <property type="evidence" value="ECO:0007669"/>
    <property type="project" value="UniProtKB-KW"/>
</dbReference>
<evidence type="ECO:0000313" key="3">
    <source>
        <dbReference type="EMBL" id="BBX76167.1"/>
    </source>
</evidence>
<sequence>MSTSLAGKVVLVTGGGSGIGRSTACRFARAGATVVVSGRTLEPLRETVSLVTAEGGTAEALRANTVDEDDVTQLIDTIVKRHGALHIACNNAGVPGAGRATDGYSLDQWKHIVDTNLQGVWLSMKHEIAHMRTNSGGAIVNVASIAGVVGYYHAAPYAASKHGVVGLTRAAAIDHATEGIRVNAVCPGPVLTPMLAQAKAERGPQADEFYLSHIPLGRLGTPEDVANAVVWLASDEAAYITGQALAVDGGWTAQ</sequence>